<feature type="domain" description="HIT" evidence="5">
    <location>
        <begin position="57"/>
        <end position="166"/>
    </location>
</feature>
<dbReference type="Proteomes" id="UP001140453">
    <property type="component" value="Unassembled WGS sequence"/>
</dbReference>
<dbReference type="PRINTS" id="PR00332">
    <property type="entry name" value="HISTRIAD"/>
</dbReference>
<sequence length="226" mass="24895">MAPQVPDKSFDSSQPSNPASTPTTSPDQDDNCPFCRISTLYPTYDPTSPPLSTSSTLSPELTSPNPETYILLSSPLVIAFLDIMPLSRGHLLLCPRRHAPKLTGTTPSEARDLGYWLRVLSTAVSRATGVEDWNVVQNNGAAAAQVVPHMHYHIIPRPEIRAQGRWSEKFTMFGRGQRTDLDAEDGENLAEKVRREIAIVLREEWSEGKGDGQNIMSPGRTTKGKL</sequence>
<evidence type="ECO:0000256" key="4">
    <source>
        <dbReference type="SAM" id="MobiDB-lite"/>
    </source>
</evidence>
<dbReference type="InterPro" id="IPR011146">
    <property type="entry name" value="HIT-like"/>
</dbReference>
<gene>
    <name evidence="6" type="ORF">N0V93_009986</name>
</gene>
<dbReference type="InterPro" id="IPR036265">
    <property type="entry name" value="HIT-like_sf"/>
</dbReference>
<dbReference type="PANTHER" id="PTHR46648">
    <property type="entry name" value="HIT FAMILY PROTEIN 1"/>
    <property type="match status" value="1"/>
</dbReference>
<dbReference type="EMBL" id="JAPEVB010000007">
    <property type="protein sequence ID" value="KAJ4385557.1"/>
    <property type="molecule type" value="Genomic_DNA"/>
</dbReference>
<feature type="region of interest" description="Disordered" evidence="4">
    <location>
        <begin position="43"/>
        <end position="62"/>
    </location>
</feature>
<dbReference type="GO" id="GO:0003824">
    <property type="term" value="F:catalytic activity"/>
    <property type="evidence" value="ECO:0007669"/>
    <property type="project" value="InterPro"/>
</dbReference>
<proteinExistence type="predicted"/>
<dbReference type="Pfam" id="PF01230">
    <property type="entry name" value="HIT"/>
    <property type="match status" value="1"/>
</dbReference>
<dbReference type="InterPro" id="IPR001310">
    <property type="entry name" value="Histidine_triad_HIT"/>
</dbReference>
<organism evidence="6 7">
    <name type="scientific">Gnomoniopsis smithogilvyi</name>
    <dbReference type="NCBI Taxonomy" id="1191159"/>
    <lineage>
        <taxon>Eukaryota</taxon>
        <taxon>Fungi</taxon>
        <taxon>Dikarya</taxon>
        <taxon>Ascomycota</taxon>
        <taxon>Pezizomycotina</taxon>
        <taxon>Sordariomycetes</taxon>
        <taxon>Sordariomycetidae</taxon>
        <taxon>Diaporthales</taxon>
        <taxon>Gnomoniaceae</taxon>
        <taxon>Gnomoniopsis</taxon>
    </lineage>
</organism>
<feature type="region of interest" description="Disordered" evidence="4">
    <location>
        <begin position="1"/>
        <end position="32"/>
    </location>
</feature>
<evidence type="ECO:0000256" key="3">
    <source>
        <dbReference type="PROSITE-ProRule" id="PRU00464"/>
    </source>
</evidence>
<feature type="compositionally biased region" description="Low complexity" evidence="4">
    <location>
        <begin position="12"/>
        <end position="26"/>
    </location>
</feature>
<dbReference type="SUPFAM" id="SSF54197">
    <property type="entry name" value="HIT-like"/>
    <property type="match status" value="1"/>
</dbReference>
<dbReference type="OrthoDB" id="1915375at2759"/>
<dbReference type="GO" id="GO:0009117">
    <property type="term" value="P:nucleotide metabolic process"/>
    <property type="evidence" value="ECO:0007669"/>
    <property type="project" value="TreeGrafter"/>
</dbReference>
<reference evidence="6" key="1">
    <citation type="submission" date="2022-10" db="EMBL/GenBank/DDBJ databases">
        <title>Tapping the CABI collections for fungal endophytes: first genome assemblies for Collariella, Neodidymelliopsis, Ascochyta clinopodiicola, Didymella pomorum, Didymosphaeria variabile, Neocosmospora piperis and Neocucurbitaria cava.</title>
        <authorList>
            <person name="Hill R."/>
        </authorList>
    </citation>
    <scope>NUCLEOTIDE SEQUENCE</scope>
    <source>
        <strain evidence="6">IMI 355082</strain>
    </source>
</reference>
<evidence type="ECO:0000313" key="7">
    <source>
        <dbReference type="Proteomes" id="UP001140453"/>
    </source>
</evidence>
<dbReference type="PANTHER" id="PTHR46648:SF2">
    <property type="entry name" value="HIT DOMAIN-CONTAINING PROTEIN"/>
    <property type="match status" value="1"/>
</dbReference>
<protein>
    <recommendedName>
        <fullName evidence="5">HIT domain-containing protein</fullName>
    </recommendedName>
</protein>
<name>A0A9W9CSZ8_9PEZI</name>
<accession>A0A9W9CSZ8</accession>
<dbReference type="PROSITE" id="PS51084">
    <property type="entry name" value="HIT_2"/>
    <property type="match status" value="1"/>
</dbReference>
<dbReference type="Gene3D" id="3.30.428.10">
    <property type="entry name" value="HIT-like"/>
    <property type="match status" value="1"/>
</dbReference>
<evidence type="ECO:0000256" key="2">
    <source>
        <dbReference type="PIRSR" id="PIRSR601310-3"/>
    </source>
</evidence>
<keyword evidence="7" id="KW-1185">Reference proteome</keyword>
<feature type="active site" description="Tele-AMP-histidine intermediate" evidence="1">
    <location>
        <position position="151"/>
    </location>
</feature>
<feature type="short sequence motif" description="Histidine triad motif" evidence="2 3">
    <location>
        <begin position="149"/>
        <end position="153"/>
    </location>
</feature>
<comment type="caution">
    <text evidence="6">The sequence shown here is derived from an EMBL/GenBank/DDBJ whole genome shotgun (WGS) entry which is preliminary data.</text>
</comment>
<dbReference type="AlphaFoldDB" id="A0A9W9CSZ8"/>
<evidence type="ECO:0000313" key="6">
    <source>
        <dbReference type="EMBL" id="KAJ4385557.1"/>
    </source>
</evidence>
<evidence type="ECO:0000259" key="5">
    <source>
        <dbReference type="PROSITE" id="PS51084"/>
    </source>
</evidence>
<evidence type="ECO:0000256" key="1">
    <source>
        <dbReference type="PIRSR" id="PIRSR601310-1"/>
    </source>
</evidence>